<feature type="chain" id="PRO_5007867878" description="Secreted protein" evidence="1">
    <location>
        <begin position="21"/>
        <end position="95"/>
    </location>
</feature>
<feature type="signal peptide" evidence="1">
    <location>
        <begin position="1"/>
        <end position="20"/>
    </location>
</feature>
<dbReference type="EMBL" id="KV425556">
    <property type="protein sequence ID" value="KZT28865.1"/>
    <property type="molecule type" value="Genomic_DNA"/>
</dbReference>
<sequence>MYYCVFAVLSIFGFPDWALAFQPVMTPDFSALDQRVFFLVCVGNEHFLIKRNFLLDTVQLWRAAKVLDGLDILGAQREQREETMTAETECIGPNL</sequence>
<evidence type="ECO:0000256" key="1">
    <source>
        <dbReference type="SAM" id="SignalP"/>
    </source>
</evidence>
<accession>A0A165UXY1</accession>
<keyword evidence="1" id="KW-0732">Signal</keyword>
<protein>
    <recommendedName>
        <fullName evidence="4">Secreted protein</fullName>
    </recommendedName>
</protein>
<dbReference type="Proteomes" id="UP000076761">
    <property type="component" value="Unassembled WGS sequence"/>
</dbReference>
<dbReference type="InParanoid" id="A0A165UXY1"/>
<keyword evidence="3" id="KW-1185">Reference proteome</keyword>
<dbReference type="AlphaFoldDB" id="A0A165UXY1"/>
<name>A0A165UXY1_9AGAM</name>
<evidence type="ECO:0000313" key="2">
    <source>
        <dbReference type="EMBL" id="KZT28865.1"/>
    </source>
</evidence>
<organism evidence="2 3">
    <name type="scientific">Neolentinus lepideus HHB14362 ss-1</name>
    <dbReference type="NCBI Taxonomy" id="1314782"/>
    <lineage>
        <taxon>Eukaryota</taxon>
        <taxon>Fungi</taxon>
        <taxon>Dikarya</taxon>
        <taxon>Basidiomycota</taxon>
        <taxon>Agaricomycotina</taxon>
        <taxon>Agaricomycetes</taxon>
        <taxon>Gloeophyllales</taxon>
        <taxon>Gloeophyllaceae</taxon>
        <taxon>Neolentinus</taxon>
    </lineage>
</organism>
<proteinExistence type="predicted"/>
<reference evidence="2 3" key="1">
    <citation type="journal article" date="2016" name="Mol. Biol. Evol.">
        <title>Comparative Genomics of Early-Diverging Mushroom-Forming Fungi Provides Insights into the Origins of Lignocellulose Decay Capabilities.</title>
        <authorList>
            <person name="Nagy L.G."/>
            <person name="Riley R."/>
            <person name="Tritt A."/>
            <person name="Adam C."/>
            <person name="Daum C."/>
            <person name="Floudas D."/>
            <person name="Sun H."/>
            <person name="Yadav J.S."/>
            <person name="Pangilinan J."/>
            <person name="Larsson K.H."/>
            <person name="Matsuura K."/>
            <person name="Barry K."/>
            <person name="Labutti K."/>
            <person name="Kuo R."/>
            <person name="Ohm R.A."/>
            <person name="Bhattacharya S.S."/>
            <person name="Shirouzu T."/>
            <person name="Yoshinaga Y."/>
            <person name="Martin F.M."/>
            <person name="Grigoriev I.V."/>
            <person name="Hibbett D.S."/>
        </authorList>
    </citation>
    <scope>NUCLEOTIDE SEQUENCE [LARGE SCALE GENOMIC DNA]</scope>
    <source>
        <strain evidence="2 3">HHB14362 ss-1</strain>
    </source>
</reference>
<evidence type="ECO:0000313" key="3">
    <source>
        <dbReference type="Proteomes" id="UP000076761"/>
    </source>
</evidence>
<gene>
    <name evidence="2" type="ORF">NEOLEDRAFT_784718</name>
</gene>
<evidence type="ECO:0008006" key="4">
    <source>
        <dbReference type="Google" id="ProtNLM"/>
    </source>
</evidence>